<dbReference type="AlphaFoldDB" id="A0A243RG37"/>
<dbReference type="Proteomes" id="UP000194761">
    <property type="component" value="Unassembled WGS sequence"/>
</dbReference>
<dbReference type="SUPFAM" id="SSF56112">
    <property type="entry name" value="Protein kinase-like (PK-like)"/>
    <property type="match status" value="1"/>
</dbReference>
<dbReference type="InterPro" id="IPR002575">
    <property type="entry name" value="Aminoglycoside_PTrfase"/>
</dbReference>
<protein>
    <recommendedName>
        <fullName evidence="2">Aminoglycoside phosphotransferase domain-containing protein</fullName>
    </recommendedName>
</protein>
<evidence type="ECO:0000313" key="4">
    <source>
        <dbReference type="Proteomes" id="UP000194761"/>
    </source>
</evidence>
<feature type="domain" description="Aminoglycoside phosphotransferase" evidence="2">
    <location>
        <begin position="454"/>
        <end position="666"/>
    </location>
</feature>
<evidence type="ECO:0000256" key="1">
    <source>
        <dbReference type="SAM" id="MobiDB-lite"/>
    </source>
</evidence>
<feature type="compositionally biased region" description="Low complexity" evidence="1">
    <location>
        <begin position="18"/>
        <end position="28"/>
    </location>
</feature>
<feature type="region of interest" description="Disordered" evidence="1">
    <location>
        <begin position="1"/>
        <end position="232"/>
    </location>
</feature>
<feature type="compositionally biased region" description="Gly residues" evidence="1">
    <location>
        <begin position="194"/>
        <end position="203"/>
    </location>
</feature>
<feature type="compositionally biased region" description="Low complexity" evidence="1">
    <location>
        <begin position="401"/>
        <end position="410"/>
    </location>
</feature>
<comment type="caution">
    <text evidence="3">The sequence shown here is derived from an EMBL/GenBank/DDBJ whole genome shotgun (WGS) entry which is preliminary data.</text>
</comment>
<dbReference type="InterPro" id="IPR011009">
    <property type="entry name" value="Kinase-like_dom_sf"/>
</dbReference>
<name>A0A243RG37_9ACTN</name>
<feature type="region of interest" description="Disordered" evidence="1">
    <location>
        <begin position="252"/>
        <end position="312"/>
    </location>
</feature>
<reference evidence="3 4" key="1">
    <citation type="submission" date="2017-05" db="EMBL/GenBank/DDBJ databases">
        <title>Biotechnological potential of actinobacteria isolated from South African environments.</title>
        <authorList>
            <person name="Le Roes-Hill M."/>
            <person name="Prins A."/>
            <person name="Durrell K.A."/>
        </authorList>
    </citation>
    <scope>NUCLEOTIDE SEQUENCE [LARGE SCALE GENOMIC DNA]</scope>
    <source>
        <strain evidence="3">M26</strain>
    </source>
</reference>
<dbReference type="Pfam" id="PF01636">
    <property type="entry name" value="APH"/>
    <property type="match status" value="1"/>
</dbReference>
<feature type="compositionally biased region" description="Basic and acidic residues" evidence="1">
    <location>
        <begin position="1"/>
        <end position="11"/>
    </location>
</feature>
<evidence type="ECO:0000259" key="2">
    <source>
        <dbReference type="Pfam" id="PF01636"/>
    </source>
</evidence>
<accession>A0A243RG37</accession>
<dbReference type="EMBL" id="NGFP01000129">
    <property type="protein sequence ID" value="OUC93656.1"/>
    <property type="molecule type" value="Genomic_DNA"/>
</dbReference>
<feature type="compositionally biased region" description="Basic residues" evidence="1">
    <location>
        <begin position="270"/>
        <end position="285"/>
    </location>
</feature>
<keyword evidence="4" id="KW-1185">Reference proteome</keyword>
<dbReference type="Gene3D" id="1.10.510.10">
    <property type="entry name" value="Transferase(Phosphotransferase) domain 1"/>
    <property type="match status" value="1"/>
</dbReference>
<feature type="region of interest" description="Disordered" evidence="1">
    <location>
        <begin position="328"/>
        <end position="417"/>
    </location>
</feature>
<organism evidence="3 4">
    <name type="scientific">Streptosporangium minutum</name>
    <dbReference type="NCBI Taxonomy" id="569862"/>
    <lineage>
        <taxon>Bacteria</taxon>
        <taxon>Bacillati</taxon>
        <taxon>Actinomycetota</taxon>
        <taxon>Actinomycetes</taxon>
        <taxon>Streptosporangiales</taxon>
        <taxon>Streptosporangiaceae</taxon>
        <taxon>Streptosporangium</taxon>
    </lineage>
</organism>
<proteinExistence type="predicted"/>
<evidence type="ECO:0000313" key="3">
    <source>
        <dbReference type="EMBL" id="OUC93656.1"/>
    </source>
</evidence>
<gene>
    <name evidence="3" type="ORF">CA984_25575</name>
</gene>
<sequence length="716" mass="77320">MPQARARMDRGRGHRALPRPVRQAGRQAARADRALLAGVGGGGTARSGLHRPAVPAVRDRARAARIRPRLHPRRPTVRASGPGHDHGGGRRGGRARRGGRGERAGLGRAGAVAHPGDLGRQTLCHGGPAAALRGDEGTAGTDPQGAGQAHPSRPGQGALLPDRRAVRADGQRQHGHGPPDPRRHPRPCRVDLRQGGGARGADGVGARHAGLGGAVGPALQRRGRIRGGGADLRKRGFRRHPAAHAAGPLVRAAGPWRGSRGGAPPGGRRPVGRSRRAARRDRRGVRVPPGQGALLRGCHPPAPRVLGGGHRVGGRVAVPVRLRRSGEPLLRLRVHGPRPPGDRPPHGGRRHGSGGRHGADPGAPARPAHRQSGHDPRHGPRPALLQTRGSPHGQADRGVPRRGPAPARPAGDLRQERTMTIAAGSPLLTRAAEALGHACRETGLDSAGFTLLRDFANTVYHLPAEQVVVRLAQATTPGRFDRLVTSVRVTRWLAEQGFPTIRPLDVRQPVVAEGFLATFWHHEEHIGPPPDPAQLGPLLRRLHALPPVPFELPTHDPFGAVRRAILAGRALGEDDRGWLLERCDRLAETYYERLEFALPYGLAHGDAHRGNMIRTRDGFLLCDWDGVCAGPREIDLIPTLQGIRFGLTERQRSNFSEAYGYDATRWEGYPVLRDMRELQTLTAVLRNAHRDRRAHDELRHRIDSLRAGDDRLWHPF</sequence>
<feature type="compositionally biased region" description="Basic and acidic residues" evidence="1">
    <location>
        <begin position="161"/>
        <end position="192"/>
    </location>
</feature>
<feature type="compositionally biased region" description="Basic residues" evidence="1">
    <location>
        <begin position="89"/>
        <end position="98"/>
    </location>
</feature>
<feature type="compositionally biased region" description="Basic residues" evidence="1">
    <location>
        <begin position="63"/>
        <end position="76"/>
    </location>
</feature>